<dbReference type="SUPFAM" id="SSF50969">
    <property type="entry name" value="YVTN repeat-like/Quinoprotein amine dehydrogenase"/>
    <property type="match status" value="1"/>
</dbReference>
<dbReference type="Proteomes" id="UP001501565">
    <property type="component" value="Unassembled WGS sequence"/>
</dbReference>
<proteinExistence type="predicted"/>
<keyword evidence="2" id="KW-1185">Reference proteome</keyword>
<sequence>MSLLLRTFNSSRPYTKLASSLLLAGLIAGCTSGCSKGSDSTTSSEHNHDHEDTEIESSGVLALFNSDTNSIDMLNIDDQQVLNSFALSGSAPRLYTSPEGRYAVSIQRSDNLVSFFDSGLYSEDHGDHLHDYQDTPSDTGITLNGIAPTHYSVFDEQGVIFNDGADGTVSSFALISDEVLTGNDTIASLELDNRMHGVAKLINDKLFVTYRDLSVTETTLPEQVERYSFDGTNFTLDTRYSEGCPGLHGAGANENYLVFGCSDGVLSINIGDASYTATHSANPASFAEGARIGSVYGHHEVDELIGTVGAHGSSTRNLFRLAPGTVEVISEFALPENDTAITQGFTHSGEIFYALSQDGELHFYHSADWLLSHTLPLISNDQLSLERGESPLVVASKADEALYVLNPNTNQVHIVNATSGSLVTTIELAFNATSIAWLGLTSAHEHEH</sequence>
<dbReference type="InterPro" id="IPR011044">
    <property type="entry name" value="Quino_amine_DH_bsu"/>
</dbReference>
<reference evidence="2" key="1">
    <citation type="journal article" date="2019" name="Int. J. Syst. Evol. Microbiol.">
        <title>The Global Catalogue of Microorganisms (GCM) 10K type strain sequencing project: providing services to taxonomists for standard genome sequencing and annotation.</title>
        <authorList>
            <consortium name="The Broad Institute Genomics Platform"/>
            <consortium name="The Broad Institute Genome Sequencing Center for Infectious Disease"/>
            <person name="Wu L."/>
            <person name="Ma J."/>
        </authorList>
    </citation>
    <scope>NUCLEOTIDE SEQUENCE [LARGE SCALE GENOMIC DNA]</scope>
    <source>
        <strain evidence="2">JCM 17551</strain>
    </source>
</reference>
<name>A0ABP7MVT1_9GAMM</name>
<dbReference type="PROSITE" id="PS51257">
    <property type="entry name" value="PROKAR_LIPOPROTEIN"/>
    <property type="match status" value="1"/>
</dbReference>
<organism evidence="1 2">
    <name type="scientific">Litoribacillus peritrichatus</name>
    <dbReference type="NCBI Taxonomy" id="718191"/>
    <lineage>
        <taxon>Bacteria</taxon>
        <taxon>Pseudomonadati</taxon>
        <taxon>Pseudomonadota</taxon>
        <taxon>Gammaproteobacteria</taxon>
        <taxon>Oceanospirillales</taxon>
        <taxon>Oceanospirillaceae</taxon>
        <taxon>Litoribacillus</taxon>
    </lineage>
</organism>
<dbReference type="EMBL" id="BAABBN010000007">
    <property type="protein sequence ID" value="GAA3931069.1"/>
    <property type="molecule type" value="Genomic_DNA"/>
</dbReference>
<comment type="caution">
    <text evidence="1">The sequence shown here is derived from an EMBL/GenBank/DDBJ whole genome shotgun (WGS) entry which is preliminary data.</text>
</comment>
<protein>
    <submittedName>
        <fullName evidence="1">Zinc metallochaperone AztD</fullName>
    </submittedName>
</protein>
<evidence type="ECO:0000313" key="2">
    <source>
        <dbReference type="Proteomes" id="UP001501565"/>
    </source>
</evidence>
<gene>
    <name evidence="1" type="primary">aztD</name>
    <name evidence="1" type="ORF">GCM10022277_29740</name>
</gene>
<accession>A0ABP7MVT1</accession>
<evidence type="ECO:0000313" key="1">
    <source>
        <dbReference type="EMBL" id="GAA3931069.1"/>
    </source>
</evidence>